<sequence length="84" mass="9551">HLSNYLPAPVRSAGAPFSPKERSFRTASTIDVLFRFQVETIVEDVQQNSKHQQHRPGQEDSATVENGSLHRENKEKPITQDRIP</sequence>
<dbReference type="AlphaFoldDB" id="A0A9X9LJ21"/>
<feature type="region of interest" description="Disordered" evidence="1">
    <location>
        <begin position="45"/>
        <end position="84"/>
    </location>
</feature>
<organism evidence="2 3">
    <name type="scientific">Gulo gulo</name>
    <name type="common">Wolverine</name>
    <name type="synonym">Gluton</name>
    <dbReference type="NCBI Taxonomy" id="48420"/>
    <lineage>
        <taxon>Eukaryota</taxon>
        <taxon>Metazoa</taxon>
        <taxon>Chordata</taxon>
        <taxon>Craniata</taxon>
        <taxon>Vertebrata</taxon>
        <taxon>Euteleostomi</taxon>
        <taxon>Mammalia</taxon>
        <taxon>Eutheria</taxon>
        <taxon>Laurasiatheria</taxon>
        <taxon>Carnivora</taxon>
        <taxon>Caniformia</taxon>
        <taxon>Musteloidea</taxon>
        <taxon>Mustelidae</taxon>
        <taxon>Guloninae</taxon>
        <taxon>Gulo</taxon>
    </lineage>
</organism>
<reference evidence="2 3" key="1">
    <citation type="submission" date="2018-10" db="EMBL/GenBank/DDBJ databases">
        <authorList>
            <person name="Ekblom R."/>
            <person name="Jareborg N."/>
        </authorList>
    </citation>
    <scope>NUCLEOTIDE SEQUENCE [LARGE SCALE GENOMIC DNA]</scope>
    <source>
        <tissue evidence="2">Muscle</tissue>
    </source>
</reference>
<feature type="compositionally biased region" description="Basic and acidic residues" evidence="1">
    <location>
        <begin position="68"/>
        <end position="84"/>
    </location>
</feature>
<dbReference type="EMBL" id="CYRY02004920">
    <property type="protein sequence ID" value="VCW69377.1"/>
    <property type="molecule type" value="Genomic_DNA"/>
</dbReference>
<evidence type="ECO:0000313" key="3">
    <source>
        <dbReference type="Proteomes" id="UP000269945"/>
    </source>
</evidence>
<dbReference type="Proteomes" id="UP000269945">
    <property type="component" value="Unassembled WGS sequence"/>
</dbReference>
<comment type="caution">
    <text evidence="2">The sequence shown here is derived from an EMBL/GenBank/DDBJ whole genome shotgun (WGS) entry which is preliminary data.</text>
</comment>
<protein>
    <submittedName>
        <fullName evidence="2">Uncharacterized protein</fullName>
    </submittedName>
</protein>
<feature type="region of interest" description="Disordered" evidence="1">
    <location>
        <begin position="1"/>
        <end position="22"/>
    </location>
</feature>
<evidence type="ECO:0000256" key="1">
    <source>
        <dbReference type="SAM" id="MobiDB-lite"/>
    </source>
</evidence>
<proteinExistence type="predicted"/>
<gene>
    <name evidence="2" type="ORF">BN2614_LOCUS1</name>
</gene>
<feature type="non-terminal residue" evidence="2">
    <location>
        <position position="1"/>
    </location>
</feature>
<keyword evidence="3" id="KW-1185">Reference proteome</keyword>
<evidence type="ECO:0000313" key="2">
    <source>
        <dbReference type="EMBL" id="VCW69377.1"/>
    </source>
</evidence>
<accession>A0A9X9LJ21</accession>
<name>A0A9X9LJ21_GULGU</name>